<accession>A0A1G1XMD9</accession>
<dbReference type="InterPro" id="IPR052159">
    <property type="entry name" value="Competence_DNA_uptake"/>
</dbReference>
<dbReference type="Proteomes" id="UP000176498">
    <property type="component" value="Unassembled WGS sequence"/>
</dbReference>
<dbReference type="PANTHER" id="PTHR30619:SF1">
    <property type="entry name" value="RECOMBINATION PROTEIN 2"/>
    <property type="match status" value="1"/>
</dbReference>
<name>A0A1G1XMD9_9BACT</name>
<dbReference type="InterPro" id="IPR036866">
    <property type="entry name" value="RibonucZ/Hydroxyglut_hydro"/>
</dbReference>
<protein>
    <recommendedName>
        <fullName evidence="2">Metallo-beta-lactamase domain-containing protein</fullName>
    </recommendedName>
</protein>
<dbReference type="EMBL" id="MHHZ01000022">
    <property type="protein sequence ID" value="OGY41074.1"/>
    <property type="molecule type" value="Genomic_DNA"/>
</dbReference>
<dbReference type="Gene3D" id="3.60.15.10">
    <property type="entry name" value="Ribonuclease Z/Hydroxyacylglutathione hydrolase-like"/>
    <property type="match status" value="1"/>
</dbReference>
<evidence type="ECO:0000256" key="1">
    <source>
        <dbReference type="SAM" id="MobiDB-lite"/>
    </source>
</evidence>
<evidence type="ECO:0000313" key="4">
    <source>
        <dbReference type="Proteomes" id="UP000176498"/>
    </source>
</evidence>
<dbReference type="InterPro" id="IPR001279">
    <property type="entry name" value="Metallo-B-lactamas"/>
</dbReference>
<dbReference type="AlphaFoldDB" id="A0A1G1XMD9"/>
<dbReference type="PANTHER" id="PTHR30619">
    <property type="entry name" value="DNA INTERNALIZATION/COMPETENCE PROTEIN COMEC/REC2"/>
    <property type="match status" value="1"/>
</dbReference>
<gene>
    <name evidence="3" type="ORF">A2Y82_01550</name>
</gene>
<reference evidence="3 4" key="1">
    <citation type="journal article" date="2016" name="Nat. Commun.">
        <title>Thousands of microbial genomes shed light on interconnected biogeochemical processes in an aquifer system.</title>
        <authorList>
            <person name="Anantharaman K."/>
            <person name="Brown C.T."/>
            <person name="Hug L.A."/>
            <person name="Sharon I."/>
            <person name="Castelle C.J."/>
            <person name="Probst A.J."/>
            <person name="Thomas B.C."/>
            <person name="Singh A."/>
            <person name="Wilkins M.J."/>
            <person name="Karaoz U."/>
            <person name="Brodie E.L."/>
            <person name="Williams K.H."/>
            <person name="Hubbard S.S."/>
            <person name="Banfield J.F."/>
        </authorList>
    </citation>
    <scope>NUCLEOTIDE SEQUENCE [LARGE SCALE GENOMIC DNA]</scope>
</reference>
<dbReference type="SUPFAM" id="SSF56281">
    <property type="entry name" value="Metallo-hydrolase/oxidoreductase"/>
    <property type="match status" value="1"/>
</dbReference>
<evidence type="ECO:0000313" key="3">
    <source>
        <dbReference type="EMBL" id="OGY41074.1"/>
    </source>
</evidence>
<proteinExistence type="predicted"/>
<organism evidence="3 4">
    <name type="scientific">Candidatus Buchananbacteria bacterium RBG_13_36_9</name>
    <dbReference type="NCBI Taxonomy" id="1797530"/>
    <lineage>
        <taxon>Bacteria</taxon>
        <taxon>Candidatus Buchananiibacteriota</taxon>
    </lineage>
</organism>
<feature type="domain" description="Metallo-beta-lactamase" evidence="2">
    <location>
        <begin position="32"/>
        <end position="291"/>
    </location>
</feature>
<sequence>MGFEIDYLPVGEGEKGGDAIAIRYGNLLGRRDEQTIIIIDGGNKDSGQSLVNHVKKYYNTDIVDLVVSSHLHSDHASGLTEVLENLKVGKLAMHLPWNHADPIKNMFTDGRITAKGLEEKLEKSLQTVKDLETIATNKGIPIIEPFTGMALHGDNIFVLGPSEAYYRTLLANFTVTPEPKKIFSLPKAFVSFGKEAVKWVAESLDIETLDDDDGTNPENHSSTILLLVFDDKKFLFTGDAGIPALTEAANYANNNGVPLDDLYFLDVPHHGSKRNVGPTILNRIKAQVSYISVPTEGDPKHPSKKVTNALNRRKSQVYQTKGQTLCRRSDDAPVRENWGQADPVPFHDEVEE</sequence>
<comment type="caution">
    <text evidence="3">The sequence shown here is derived from an EMBL/GenBank/DDBJ whole genome shotgun (WGS) entry which is preliminary data.</text>
</comment>
<feature type="compositionally biased region" description="Polar residues" evidence="1">
    <location>
        <begin position="312"/>
        <end position="323"/>
    </location>
</feature>
<dbReference type="Pfam" id="PF00753">
    <property type="entry name" value="Lactamase_B"/>
    <property type="match status" value="1"/>
</dbReference>
<evidence type="ECO:0000259" key="2">
    <source>
        <dbReference type="Pfam" id="PF00753"/>
    </source>
</evidence>
<feature type="region of interest" description="Disordered" evidence="1">
    <location>
        <begin position="312"/>
        <end position="352"/>
    </location>
</feature>